<dbReference type="OrthoDB" id="10533082at2759"/>
<name>A0A8J6EK56_ELECQ</name>
<evidence type="ECO:0000313" key="2">
    <source>
        <dbReference type="EMBL" id="KAG9470867.1"/>
    </source>
</evidence>
<feature type="region of interest" description="Disordered" evidence="1">
    <location>
        <begin position="94"/>
        <end position="119"/>
    </location>
</feature>
<protein>
    <submittedName>
        <fullName evidence="2">Uncharacterized protein</fullName>
    </submittedName>
</protein>
<accession>A0A8J6EK56</accession>
<evidence type="ECO:0000313" key="3">
    <source>
        <dbReference type="Proteomes" id="UP000770717"/>
    </source>
</evidence>
<proteinExistence type="predicted"/>
<dbReference type="EMBL" id="WNTK01000213">
    <property type="protein sequence ID" value="KAG9470867.1"/>
    <property type="molecule type" value="Genomic_DNA"/>
</dbReference>
<comment type="caution">
    <text evidence="2">The sequence shown here is derived from an EMBL/GenBank/DDBJ whole genome shotgun (WGS) entry which is preliminary data.</text>
</comment>
<dbReference type="AlphaFoldDB" id="A0A8J6EK56"/>
<evidence type="ECO:0000256" key="1">
    <source>
        <dbReference type="SAM" id="MobiDB-lite"/>
    </source>
</evidence>
<reference evidence="2" key="1">
    <citation type="thesis" date="2020" institute="ProQuest LLC" country="789 East Eisenhower Parkway, Ann Arbor, MI, USA">
        <title>Comparative Genomics and Chromosome Evolution.</title>
        <authorList>
            <person name="Mudd A.B."/>
        </authorList>
    </citation>
    <scope>NUCLEOTIDE SEQUENCE</scope>
    <source>
        <strain evidence="2">HN-11 Male</strain>
        <tissue evidence="2">Kidney and liver</tissue>
    </source>
</reference>
<keyword evidence="3" id="KW-1185">Reference proteome</keyword>
<dbReference type="Proteomes" id="UP000770717">
    <property type="component" value="Unassembled WGS sequence"/>
</dbReference>
<sequence>MDPAPHIGFSDYVMNFSPGGQVPQFSTAPPGYGHVTHGPENALLNVPTPPDYSGPTSHCGFGSAPFDYHSSRTHTEAAPPYGFFTNNWLEEQQSWFPRPPSPSLHSQDTDEGEPAPPVTGGFRIGFENFEDVNDPTFHHHHINSIRAPVGVPSGWTQLRSHTLGATTWPAYHLYTDTSETRRRSLHDALLTHAYGPWSHITKTDWKVDLQEAPWRQEPEVAAFCDAVLHIRRGYCATDCSSNPGRIWSPAVPFPDDVRDSEVEITIFREELQPALCIIQRGDGQVGVRSTQQVSGDQCAVIVS</sequence>
<gene>
    <name evidence="2" type="ORF">GDO78_016540</name>
</gene>
<organism evidence="2 3">
    <name type="scientific">Eleutherodactylus coqui</name>
    <name type="common">Puerto Rican coqui</name>
    <dbReference type="NCBI Taxonomy" id="57060"/>
    <lineage>
        <taxon>Eukaryota</taxon>
        <taxon>Metazoa</taxon>
        <taxon>Chordata</taxon>
        <taxon>Craniata</taxon>
        <taxon>Vertebrata</taxon>
        <taxon>Euteleostomi</taxon>
        <taxon>Amphibia</taxon>
        <taxon>Batrachia</taxon>
        <taxon>Anura</taxon>
        <taxon>Neobatrachia</taxon>
        <taxon>Hyloidea</taxon>
        <taxon>Eleutherodactylidae</taxon>
        <taxon>Eleutherodactylinae</taxon>
        <taxon>Eleutherodactylus</taxon>
        <taxon>Eleutherodactylus</taxon>
    </lineage>
</organism>